<gene>
    <name evidence="2" type="ORF">HNR12_002109</name>
</gene>
<dbReference type="Proteomes" id="UP000575985">
    <property type="component" value="Unassembled WGS sequence"/>
</dbReference>
<proteinExistence type="predicted"/>
<sequence length="170" mass="18048">MRIARHMADVGGQAAKRVSQALEAETRSPTFSPQEAAQVRGADPALDRTVERMAATQERLQSNDRVPEAIVAAHGQQLALAQENQAARRVSGADAPRGLRPGQGDAARRLDFPRGALSRAVGSAGRVSPASDAARRAQEGESRQRNLGEAAAARRAWEGEAAKRRRAAGL</sequence>
<protein>
    <submittedName>
        <fullName evidence="2">Uncharacterized protein</fullName>
    </submittedName>
</protein>
<dbReference type="EMBL" id="JACCFO010000001">
    <property type="protein sequence ID" value="NYI95832.1"/>
    <property type="molecule type" value="Genomic_DNA"/>
</dbReference>
<feature type="region of interest" description="Disordered" evidence="1">
    <location>
        <begin position="1"/>
        <end position="45"/>
    </location>
</feature>
<feature type="region of interest" description="Disordered" evidence="1">
    <location>
        <begin position="82"/>
        <end position="170"/>
    </location>
</feature>
<feature type="compositionally biased region" description="Basic and acidic residues" evidence="1">
    <location>
        <begin position="133"/>
        <end position="146"/>
    </location>
</feature>
<evidence type="ECO:0000313" key="2">
    <source>
        <dbReference type="EMBL" id="NYI95832.1"/>
    </source>
</evidence>
<dbReference type="RefSeq" id="WP_179767293.1">
    <property type="nucleotide sequence ID" value="NZ_JACCFO010000001.1"/>
</dbReference>
<evidence type="ECO:0000256" key="1">
    <source>
        <dbReference type="SAM" id="MobiDB-lite"/>
    </source>
</evidence>
<reference evidence="2 3" key="1">
    <citation type="submission" date="2020-07" db="EMBL/GenBank/DDBJ databases">
        <title>Sequencing the genomes of 1000 actinobacteria strains.</title>
        <authorList>
            <person name="Klenk H.-P."/>
        </authorList>
    </citation>
    <scope>NUCLEOTIDE SEQUENCE [LARGE SCALE GENOMIC DNA]</scope>
    <source>
        <strain evidence="2 3">DSM 45927</strain>
    </source>
</reference>
<comment type="caution">
    <text evidence="2">The sequence shown here is derived from an EMBL/GenBank/DDBJ whole genome shotgun (WGS) entry which is preliminary data.</text>
</comment>
<accession>A0A853BMZ5</accession>
<dbReference type="AlphaFoldDB" id="A0A853BMZ5"/>
<evidence type="ECO:0000313" key="3">
    <source>
        <dbReference type="Proteomes" id="UP000575985"/>
    </source>
</evidence>
<name>A0A853BMZ5_9ACTN</name>
<organism evidence="2 3">
    <name type="scientific">Streptomonospora nanhaiensis</name>
    <dbReference type="NCBI Taxonomy" id="1323731"/>
    <lineage>
        <taxon>Bacteria</taxon>
        <taxon>Bacillati</taxon>
        <taxon>Actinomycetota</taxon>
        <taxon>Actinomycetes</taxon>
        <taxon>Streptosporangiales</taxon>
        <taxon>Nocardiopsidaceae</taxon>
        <taxon>Streptomonospora</taxon>
    </lineage>
</organism>
<keyword evidence="3" id="KW-1185">Reference proteome</keyword>